<sequence>MLRPRRRAVAPLVLLFYPHSLKAEDHTSCLLTRMARHDKSTSFHQALIVGPPSPLGKRSVGASRLIDRHFTSADSQISDFRFRFSVFSHHFRFSPQQEYSTNINICSQDAR</sequence>
<feature type="chain" id="PRO_5022987001" description="Secreted protein" evidence="1">
    <location>
        <begin position="24"/>
        <end position="111"/>
    </location>
</feature>
<accession>A0A5C6ST83</accession>
<protein>
    <recommendedName>
        <fullName evidence="4">Secreted protein</fullName>
    </recommendedName>
</protein>
<name>A0A5C6ST83_FUSOC</name>
<keyword evidence="1" id="KW-0732">Signal</keyword>
<evidence type="ECO:0000313" key="2">
    <source>
        <dbReference type="EMBL" id="TXC01822.1"/>
    </source>
</evidence>
<dbReference type="EMBL" id="VMNF01000009">
    <property type="protein sequence ID" value="TXC01822.1"/>
    <property type="molecule type" value="Genomic_DNA"/>
</dbReference>
<comment type="caution">
    <text evidence="2">The sequence shown here is derived from an EMBL/GenBank/DDBJ whole genome shotgun (WGS) entry which is preliminary data.</text>
</comment>
<organism evidence="2 3">
    <name type="scientific">Fusarium oxysporum f. sp. cubense</name>
    <dbReference type="NCBI Taxonomy" id="61366"/>
    <lineage>
        <taxon>Eukaryota</taxon>
        <taxon>Fungi</taxon>
        <taxon>Dikarya</taxon>
        <taxon>Ascomycota</taxon>
        <taxon>Pezizomycotina</taxon>
        <taxon>Sordariomycetes</taxon>
        <taxon>Hypocreomycetidae</taxon>
        <taxon>Hypocreales</taxon>
        <taxon>Nectriaceae</taxon>
        <taxon>Fusarium</taxon>
        <taxon>Fusarium oxysporum species complex</taxon>
    </lineage>
</organism>
<reference evidence="2 3" key="1">
    <citation type="submission" date="2019-07" db="EMBL/GenBank/DDBJ databases">
        <title>The First High-Quality Draft Genome Sequence of the Causal Agent of the Current Panama Disease Epidemic.</title>
        <authorList>
            <person name="Warmington R.J."/>
            <person name="Kay W."/>
            <person name="Jeffries A."/>
            <person name="Bebber D."/>
            <person name="Moore K."/>
            <person name="Studholme D.J."/>
        </authorList>
    </citation>
    <scope>NUCLEOTIDE SEQUENCE [LARGE SCALE GENOMIC DNA]</scope>
    <source>
        <strain evidence="2 3">TR4</strain>
    </source>
</reference>
<evidence type="ECO:0008006" key="4">
    <source>
        <dbReference type="Google" id="ProtNLM"/>
    </source>
</evidence>
<gene>
    <name evidence="2" type="ORF">FocTR4_00008628</name>
</gene>
<evidence type="ECO:0000313" key="3">
    <source>
        <dbReference type="Proteomes" id="UP000321331"/>
    </source>
</evidence>
<evidence type="ECO:0000256" key="1">
    <source>
        <dbReference type="SAM" id="SignalP"/>
    </source>
</evidence>
<dbReference type="AlphaFoldDB" id="A0A5C6ST83"/>
<proteinExistence type="predicted"/>
<dbReference type="Proteomes" id="UP000321331">
    <property type="component" value="Unassembled WGS sequence"/>
</dbReference>
<feature type="signal peptide" evidence="1">
    <location>
        <begin position="1"/>
        <end position="23"/>
    </location>
</feature>